<evidence type="ECO:0000313" key="2">
    <source>
        <dbReference type="Proteomes" id="UP000242687"/>
    </source>
</evidence>
<evidence type="ECO:0000313" key="1">
    <source>
        <dbReference type="EMBL" id="PJJ80016.1"/>
    </source>
</evidence>
<accession>A0A2H9VNW8</accession>
<dbReference type="AlphaFoldDB" id="A0A2H9VNW8"/>
<proteinExistence type="predicted"/>
<keyword evidence="2" id="KW-1185">Reference proteome</keyword>
<gene>
    <name evidence="1" type="ORF">CLV57_3159</name>
</gene>
<dbReference type="RefSeq" id="WP_100342316.1">
    <property type="nucleotide sequence ID" value="NZ_PGFJ01000002.1"/>
</dbReference>
<reference evidence="1 2" key="1">
    <citation type="submission" date="2017-11" db="EMBL/GenBank/DDBJ databases">
        <title>Genomic Encyclopedia of Archaeal and Bacterial Type Strains, Phase II (KMG-II): From Individual Species to Whole Genera.</title>
        <authorList>
            <person name="Goeker M."/>
        </authorList>
    </citation>
    <scope>NUCLEOTIDE SEQUENCE [LARGE SCALE GENOMIC DNA]</scope>
    <source>
        <strain evidence="1 2">DSM 28175</strain>
    </source>
</reference>
<dbReference type="OrthoDB" id="768819at2"/>
<name>A0A2H9VNW8_9SPHI</name>
<sequence length="162" mass="17258">MKTLTHILRLSLVAVLLTGINACKKNDGDSVDLKAGGTGRYTFGDITVNATRADYLLADGNAYVYIYGEAATDIMQLRFDRVAGVPEGTFNYLSSSNANYNPKYHFSGGSITTVFNPGSLAITAGEITISKSGDSYTIKFSCTIGANLGRLKGSYTGKLTSR</sequence>
<comment type="caution">
    <text evidence="1">The sequence shown here is derived from an EMBL/GenBank/DDBJ whole genome shotgun (WGS) entry which is preliminary data.</text>
</comment>
<organism evidence="1 2">
    <name type="scientific">Mucilaginibacter auburnensis</name>
    <dbReference type="NCBI Taxonomy" id="1457233"/>
    <lineage>
        <taxon>Bacteria</taxon>
        <taxon>Pseudomonadati</taxon>
        <taxon>Bacteroidota</taxon>
        <taxon>Sphingobacteriia</taxon>
        <taxon>Sphingobacteriales</taxon>
        <taxon>Sphingobacteriaceae</taxon>
        <taxon>Mucilaginibacter</taxon>
    </lineage>
</organism>
<dbReference type="Proteomes" id="UP000242687">
    <property type="component" value="Unassembled WGS sequence"/>
</dbReference>
<protein>
    <submittedName>
        <fullName evidence="1">Uncharacterized protein</fullName>
    </submittedName>
</protein>
<dbReference type="EMBL" id="PGFJ01000002">
    <property type="protein sequence ID" value="PJJ80016.1"/>
    <property type="molecule type" value="Genomic_DNA"/>
</dbReference>